<dbReference type="Proteomes" id="UP001283361">
    <property type="component" value="Unassembled WGS sequence"/>
</dbReference>
<sequence length="89" mass="10155">MRITLVLNMDHGLTVNFIVELNSTLETRLDECAEGGLLWIGYLSNDIKPWDEIYQDTLDQINSNQLFERLVNTTESVRTMVTTSFISAS</sequence>
<keyword evidence="2" id="KW-1185">Reference proteome</keyword>
<organism evidence="1 2">
    <name type="scientific">Elysia crispata</name>
    <name type="common">lettuce slug</name>
    <dbReference type="NCBI Taxonomy" id="231223"/>
    <lineage>
        <taxon>Eukaryota</taxon>
        <taxon>Metazoa</taxon>
        <taxon>Spiralia</taxon>
        <taxon>Lophotrochozoa</taxon>
        <taxon>Mollusca</taxon>
        <taxon>Gastropoda</taxon>
        <taxon>Heterobranchia</taxon>
        <taxon>Euthyneura</taxon>
        <taxon>Panpulmonata</taxon>
        <taxon>Sacoglossa</taxon>
        <taxon>Placobranchoidea</taxon>
        <taxon>Plakobranchidae</taxon>
        <taxon>Elysia</taxon>
    </lineage>
</organism>
<protein>
    <submittedName>
        <fullName evidence="1">Uncharacterized protein</fullName>
    </submittedName>
</protein>
<dbReference type="EMBL" id="JAWDGP010001938">
    <property type="protein sequence ID" value="KAK3786860.1"/>
    <property type="molecule type" value="Genomic_DNA"/>
</dbReference>
<reference evidence="1" key="1">
    <citation type="journal article" date="2023" name="G3 (Bethesda)">
        <title>A reference genome for the long-term kleptoplast-retaining sea slug Elysia crispata morphotype clarki.</title>
        <authorList>
            <person name="Eastman K.E."/>
            <person name="Pendleton A.L."/>
            <person name="Shaikh M.A."/>
            <person name="Suttiyut T."/>
            <person name="Ogas R."/>
            <person name="Tomko P."/>
            <person name="Gavelis G."/>
            <person name="Widhalm J.R."/>
            <person name="Wisecaver J.H."/>
        </authorList>
    </citation>
    <scope>NUCLEOTIDE SEQUENCE</scope>
    <source>
        <strain evidence="1">ECLA1</strain>
    </source>
</reference>
<name>A0AAE1AFD4_9GAST</name>
<dbReference type="AlphaFoldDB" id="A0AAE1AFD4"/>
<evidence type="ECO:0000313" key="2">
    <source>
        <dbReference type="Proteomes" id="UP001283361"/>
    </source>
</evidence>
<accession>A0AAE1AFD4</accession>
<evidence type="ECO:0000313" key="1">
    <source>
        <dbReference type="EMBL" id="KAK3786860.1"/>
    </source>
</evidence>
<comment type="caution">
    <text evidence="1">The sequence shown here is derived from an EMBL/GenBank/DDBJ whole genome shotgun (WGS) entry which is preliminary data.</text>
</comment>
<gene>
    <name evidence="1" type="ORF">RRG08_030907</name>
</gene>
<proteinExistence type="predicted"/>